<dbReference type="GO" id="GO:0000725">
    <property type="term" value="P:recombinational repair"/>
    <property type="evidence" value="ECO:0007669"/>
    <property type="project" value="InterPro"/>
</dbReference>
<proteinExistence type="predicted"/>
<dbReference type="EMBL" id="JABFOF010000011">
    <property type="protein sequence ID" value="KAG2371735.1"/>
    <property type="molecule type" value="Genomic_DNA"/>
</dbReference>
<protein>
    <recommendedName>
        <fullName evidence="5">Aminotransferase-like plant mobile domain-containing protein</fullName>
    </recommendedName>
</protein>
<feature type="domain" description="Homologous recombination OB-fold protein OB-fold" evidence="2">
    <location>
        <begin position="559"/>
        <end position="643"/>
    </location>
</feature>
<evidence type="ECO:0000313" key="3">
    <source>
        <dbReference type="EMBL" id="KAG2371735.1"/>
    </source>
</evidence>
<dbReference type="PANTHER" id="PTHR14523">
    <property type="entry name" value="UNCHARACTERIZED PROTEIN C17ORF53 HOMOLOG"/>
    <property type="match status" value="1"/>
</dbReference>
<reference evidence="3 4" key="1">
    <citation type="submission" date="2020-05" db="EMBL/GenBank/DDBJ databases">
        <title>Vigna angularis (adzuki bean) Var. LongXiaoDou No. 4 denovo assembly.</title>
        <authorList>
            <person name="Xiang H."/>
        </authorList>
    </citation>
    <scope>NUCLEOTIDE SEQUENCE [LARGE SCALE GENOMIC DNA]</scope>
    <source>
        <tissue evidence="3">Leaf</tissue>
    </source>
</reference>
<evidence type="ECO:0000259" key="1">
    <source>
        <dbReference type="Pfam" id="PF10536"/>
    </source>
</evidence>
<name>A0A8T0JHG6_PHAAN</name>
<gene>
    <name evidence="3" type="ORF">HKW66_Vig0219090</name>
</gene>
<dbReference type="InterPro" id="IPR058570">
    <property type="entry name" value="HROB_OB"/>
</dbReference>
<evidence type="ECO:0000259" key="2">
    <source>
        <dbReference type="Pfam" id="PF15072"/>
    </source>
</evidence>
<evidence type="ECO:0000313" key="4">
    <source>
        <dbReference type="Proteomes" id="UP000743370"/>
    </source>
</evidence>
<dbReference type="PANTHER" id="PTHR14523:SF1">
    <property type="entry name" value="HOMOLOGOUS RECOMBINATION OB-FOLD PROTEIN"/>
    <property type="match status" value="1"/>
</dbReference>
<dbReference type="AlphaFoldDB" id="A0A8T0JHG6"/>
<organism evidence="3 4">
    <name type="scientific">Phaseolus angularis</name>
    <name type="common">Azuki bean</name>
    <name type="synonym">Vigna angularis</name>
    <dbReference type="NCBI Taxonomy" id="3914"/>
    <lineage>
        <taxon>Eukaryota</taxon>
        <taxon>Viridiplantae</taxon>
        <taxon>Streptophyta</taxon>
        <taxon>Embryophyta</taxon>
        <taxon>Tracheophyta</taxon>
        <taxon>Spermatophyta</taxon>
        <taxon>Magnoliopsida</taxon>
        <taxon>eudicotyledons</taxon>
        <taxon>Gunneridae</taxon>
        <taxon>Pentapetalae</taxon>
        <taxon>rosids</taxon>
        <taxon>fabids</taxon>
        <taxon>Fabales</taxon>
        <taxon>Fabaceae</taxon>
        <taxon>Papilionoideae</taxon>
        <taxon>50 kb inversion clade</taxon>
        <taxon>NPAAA clade</taxon>
        <taxon>indigoferoid/millettioid clade</taxon>
        <taxon>Phaseoleae</taxon>
        <taxon>Vigna</taxon>
    </lineage>
</organism>
<dbReference type="Pfam" id="PF15072">
    <property type="entry name" value="HROB"/>
    <property type="match status" value="1"/>
</dbReference>
<dbReference type="InterPro" id="IPR028045">
    <property type="entry name" value="HROB"/>
</dbReference>
<dbReference type="Pfam" id="PF10536">
    <property type="entry name" value="PMD"/>
    <property type="match status" value="1"/>
</dbReference>
<accession>A0A8T0JHG6</accession>
<feature type="domain" description="Aminotransferase-like plant mobile" evidence="1">
    <location>
        <begin position="98"/>
        <end position="301"/>
    </location>
</feature>
<dbReference type="InterPro" id="IPR019557">
    <property type="entry name" value="AminoTfrase-like_pln_mobile"/>
</dbReference>
<dbReference type="Proteomes" id="UP000743370">
    <property type="component" value="Unassembled WGS sequence"/>
</dbReference>
<sequence length="694" mass="78687">MGFKWMLNQFCSLSNFTFWKSSSCFARVGGDREAEKWKSVLCQSIEIVGTIIMEEQVYARHSCRTKYLAHVNTLLTDVQKTFIQKTPFGWLLSINVEAKMSRTLLIELCSRWSERRGGFEVRSVFIPFTKLDICLGLGVRVNGDMFKLFKEEVDCYSRRLFDTNDVTIHHVYEELQKHIKGDEVADVCRLYLLLGLTEFLFPNRGGKVHFGLFELLDDFSCMGKYNWGGVIYEYLVSSLCDAALCVRKRQKRSHFHVVGCVFALQMWAMEHVLFGQKKLAKRKSCLPRILHWIHVKVGEAEVQKAFLCNEMITENYGRKSLADIVAENEALRAIIGDQEASIVELEKLVEKLQMFAAQKRQQSADVGNCYSNKDYDMVVDGFGTTNSEEDYEVFLSSVGKSNSKKELQMEGDDVEKSNFEKVFDITPDAGGKSVHEESGDVLGDEDMDIEKSNMYTRLKAQPRKRVKSLALKTPWTSIAYQPCMSVLHAIVDTCSFMSFFFRYALGWRGGSCDMNPEDCTVDAYMTEHPMHEIKIYGGLLLKHEVEHISTLDSLKGTCKVSLLRCLVKATEHNGLGDMKITIRDPTGTVKASVHHKAIDHPEIGPHLKVGSVIILQDVAIFSPIRGTYYLNITLRNIVKVFPSDIGCPTDDLVRLTVPIVMNNPPTRSVDHILSKLIPPVHNDKPERSGSNNNN</sequence>
<comment type="caution">
    <text evidence="3">The sequence shown here is derived from an EMBL/GenBank/DDBJ whole genome shotgun (WGS) entry which is preliminary data.</text>
</comment>
<evidence type="ECO:0008006" key="5">
    <source>
        <dbReference type="Google" id="ProtNLM"/>
    </source>
</evidence>